<dbReference type="OrthoDB" id="1418540at2759"/>
<dbReference type="Proteomes" id="UP000257109">
    <property type="component" value="Unassembled WGS sequence"/>
</dbReference>
<reference evidence="1" key="1">
    <citation type="submission" date="2018-05" db="EMBL/GenBank/DDBJ databases">
        <title>Draft genome of Mucuna pruriens seed.</title>
        <authorList>
            <person name="Nnadi N.E."/>
            <person name="Vos R."/>
            <person name="Hasami M.H."/>
            <person name="Devisetty U.K."/>
            <person name="Aguiy J.C."/>
        </authorList>
    </citation>
    <scope>NUCLEOTIDE SEQUENCE [LARGE SCALE GENOMIC DNA]</scope>
    <source>
        <strain evidence="1">JCA_2017</strain>
    </source>
</reference>
<accession>A0A371EYK5</accession>
<proteinExistence type="predicted"/>
<dbReference type="EMBL" id="QJKJ01011450">
    <property type="protein sequence ID" value="RDX71140.1"/>
    <property type="molecule type" value="Genomic_DNA"/>
</dbReference>
<organism evidence="1 2">
    <name type="scientific">Mucuna pruriens</name>
    <name type="common">Velvet bean</name>
    <name type="synonym">Dolichos pruriens</name>
    <dbReference type="NCBI Taxonomy" id="157652"/>
    <lineage>
        <taxon>Eukaryota</taxon>
        <taxon>Viridiplantae</taxon>
        <taxon>Streptophyta</taxon>
        <taxon>Embryophyta</taxon>
        <taxon>Tracheophyta</taxon>
        <taxon>Spermatophyta</taxon>
        <taxon>Magnoliopsida</taxon>
        <taxon>eudicotyledons</taxon>
        <taxon>Gunneridae</taxon>
        <taxon>Pentapetalae</taxon>
        <taxon>rosids</taxon>
        <taxon>fabids</taxon>
        <taxon>Fabales</taxon>
        <taxon>Fabaceae</taxon>
        <taxon>Papilionoideae</taxon>
        <taxon>50 kb inversion clade</taxon>
        <taxon>NPAAA clade</taxon>
        <taxon>indigoferoid/millettioid clade</taxon>
        <taxon>Phaseoleae</taxon>
        <taxon>Mucuna</taxon>
    </lineage>
</organism>
<evidence type="ECO:0000313" key="2">
    <source>
        <dbReference type="Proteomes" id="UP000257109"/>
    </source>
</evidence>
<dbReference type="PANTHER" id="PTHR32108">
    <property type="entry name" value="DNA-DIRECTED RNA POLYMERASE SUBUNIT ALPHA"/>
    <property type="match status" value="1"/>
</dbReference>
<protein>
    <submittedName>
        <fullName evidence="1">Uncharacterized protein</fullName>
    </submittedName>
</protein>
<dbReference type="AlphaFoldDB" id="A0A371EYK5"/>
<sequence>MTYIELLPHLIQNALITTVPLKPIQPPYPKSYDLNAHCDYYAGAIGHTTKKCWGLKHRVQDFIDDGWLSFKENDPNVGNNPLLKHGGPSIEDLAKCKAAIFVGILKHGMIKGRVMEAGGCGFHSDCTFTGRMCRI</sequence>
<comment type="caution">
    <text evidence="1">The sequence shown here is derived from an EMBL/GenBank/DDBJ whole genome shotgun (WGS) entry which is preliminary data.</text>
</comment>
<gene>
    <name evidence="1" type="ORF">CR513_49544</name>
</gene>
<name>A0A371EYK5_MUCPR</name>
<keyword evidence="2" id="KW-1185">Reference proteome</keyword>
<dbReference type="PANTHER" id="PTHR32108:SF5">
    <property type="entry name" value="DYNACTIN SUBUNIT 1-LIKE"/>
    <property type="match status" value="1"/>
</dbReference>
<evidence type="ECO:0000313" key="1">
    <source>
        <dbReference type="EMBL" id="RDX71140.1"/>
    </source>
</evidence>
<feature type="non-terminal residue" evidence="1">
    <location>
        <position position="1"/>
    </location>
</feature>